<sequence length="206" mass="23360">MTTPLLNTPRRLLYCKICGAQLFSNTAMSGVAKTCSLECGLVWRAFRSGGGPRTEIACLIDWDKKAPRSKWKPLFCNKCGQLTPRLTRRQMRCIPCKKATKKYHRKKWKQTKAGKAAHHKRNHLRRAGLTSGDTISLDDLADRDGWMCWLCSRPIDPNAKHEFKKTHPYGLSMDHVLPLALGGTHTWDNVRIAHHICNSLRGAQTD</sequence>
<dbReference type="Gene3D" id="1.10.30.50">
    <property type="match status" value="1"/>
</dbReference>
<organism evidence="2">
    <name type="scientific">uncultured Caudovirales phage</name>
    <dbReference type="NCBI Taxonomy" id="2100421"/>
    <lineage>
        <taxon>Viruses</taxon>
        <taxon>Duplodnaviria</taxon>
        <taxon>Heunggongvirae</taxon>
        <taxon>Uroviricota</taxon>
        <taxon>Caudoviricetes</taxon>
        <taxon>Peduoviridae</taxon>
        <taxon>Maltschvirus</taxon>
        <taxon>Maltschvirus maltsch</taxon>
    </lineage>
</organism>
<reference evidence="2" key="1">
    <citation type="submission" date="2020-05" db="EMBL/GenBank/DDBJ databases">
        <authorList>
            <person name="Chiriac C."/>
            <person name="Salcher M."/>
            <person name="Ghai R."/>
            <person name="Kavagutti S V."/>
        </authorList>
    </citation>
    <scope>NUCLEOTIDE SEQUENCE</scope>
</reference>
<dbReference type="Pfam" id="PF01844">
    <property type="entry name" value="HNH"/>
    <property type="match status" value="1"/>
</dbReference>
<proteinExistence type="predicted"/>
<dbReference type="CDD" id="cd00085">
    <property type="entry name" value="HNHc"/>
    <property type="match status" value="1"/>
</dbReference>
<name>A0A6J5SUZ5_9CAUD</name>
<gene>
    <name evidence="2" type="ORF">UFOVP1608_39</name>
</gene>
<evidence type="ECO:0000259" key="1">
    <source>
        <dbReference type="SMART" id="SM00507"/>
    </source>
</evidence>
<dbReference type="EMBL" id="LR797470">
    <property type="protein sequence ID" value="CAB4218594.1"/>
    <property type="molecule type" value="Genomic_DNA"/>
</dbReference>
<dbReference type="GO" id="GO:0004519">
    <property type="term" value="F:endonuclease activity"/>
    <property type="evidence" value="ECO:0007669"/>
    <property type="project" value="InterPro"/>
</dbReference>
<dbReference type="InterPro" id="IPR002711">
    <property type="entry name" value="HNH"/>
</dbReference>
<evidence type="ECO:0000313" key="2">
    <source>
        <dbReference type="EMBL" id="CAB4218594.1"/>
    </source>
</evidence>
<dbReference type="GO" id="GO:0003676">
    <property type="term" value="F:nucleic acid binding"/>
    <property type="evidence" value="ECO:0007669"/>
    <property type="project" value="InterPro"/>
</dbReference>
<protein>
    <submittedName>
        <fullName evidence="2">HNHc domain containing protein</fullName>
    </submittedName>
</protein>
<dbReference type="GO" id="GO:0008270">
    <property type="term" value="F:zinc ion binding"/>
    <property type="evidence" value="ECO:0007669"/>
    <property type="project" value="InterPro"/>
</dbReference>
<feature type="domain" description="HNH nuclease" evidence="1">
    <location>
        <begin position="135"/>
        <end position="199"/>
    </location>
</feature>
<dbReference type="SMART" id="SM00507">
    <property type="entry name" value="HNHc"/>
    <property type="match status" value="1"/>
</dbReference>
<accession>A0A6J5SUZ5</accession>
<dbReference type="InterPro" id="IPR003615">
    <property type="entry name" value="HNH_nuc"/>
</dbReference>